<organism evidence="1 2">
    <name type="scientific">Pyropia yezoensis</name>
    <name type="common">Susabi-nori</name>
    <name type="synonym">Porphyra yezoensis</name>
    <dbReference type="NCBI Taxonomy" id="2788"/>
    <lineage>
        <taxon>Eukaryota</taxon>
        <taxon>Rhodophyta</taxon>
        <taxon>Bangiophyceae</taxon>
        <taxon>Bangiales</taxon>
        <taxon>Bangiaceae</taxon>
        <taxon>Pyropia</taxon>
    </lineage>
</organism>
<comment type="caution">
    <text evidence="1">The sequence shown here is derived from an EMBL/GenBank/DDBJ whole genome shotgun (WGS) entry which is preliminary data.</text>
</comment>
<evidence type="ECO:0000313" key="2">
    <source>
        <dbReference type="Proteomes" id="UP000798662"/>
    </source>
</evidence>
<sequence length="1347" mass="142836">MTLPYVVLVGGASDAHRPALQALIDGVFANVHARLDNWNPTSEIARLAAAPVNKKVPMSAGLAGVLSIVDRVHDLSGGRFDPTVAPVAAFWRAFVARTGRPPVAAEVAHLRHAVGWRTRVKRLPPPAGAVAPEGGFGGCSGTAWRCNGNTGIDLGGVAKGHAVDLLVAALTGTGWDNVYVDWGADVAAVGGHPSGRPWRTALMRPPPLGTLYVLWARDRLATALGPNDGAFLVDVSPPPTAVTLPGARGRSRAAVATSGDYVGVRKFGFHHVVSPAGLSPMKATSSSVASVSVMAASCGLADGLATAAMTYERAADAAAWLRTLTTRFPELVYGYAVLPRPPEVPYVSAAYRPVGVEPAAADGAHGKGEEGGASRGEGALSLLERVRLDPAAAPGWSAVPVPSSPDAAAIASVTVPPPAALAVLLFAVVGVDGGCSLRGAVVDTLTSATLTPTPAVSLLLPAGHAAYAAAKRATPGTELTIVLLSAADAEVAAAAGKAGGMEEGAQPDMFARLHGCPSLRLTLTSVTALPDSTPLTMEAADLRSALRYAAAAVWMVTTTAATGEALALTATSVRVPASSPGVLVFNVATSSRFGAGLGAVGSVVAAAPLRPRHEGIAARYAVSAALDGDLHFVFPSAVGASSADSGTAGEAVDAVVATAALPPLMRDCPSVVATVVAVRPAGDHLVVVAQSTRAVLPPTAEEEVKADDMATGSQSTEEAAAVVEVPIGCLWESGRRVRVKPRGRGVEEATAKAGDCERLLRIRHSTSHVMAMAVQKLFPSAKVTIGPWIDNGFYYDFDAAEPFTDGDLKAIKKEMDKIIKRKLPLRREELSRAEAETRIRALGEPYKLEILEGLQEPITLYHCGDEWWDLCAGPHVEHTGEINAKAVALESVAGAYWRGDESNATLQRIYGTAWESVDQLKEYKRLKEEAKRRDHRMLGPKLGLFSIQEDAGGGLVFWHPKGARVRRIIEDFWKDAHVAAGYELLVTPHVANAALWKTSGHLDFYQDSMFDQMDVEGEAYQLKPMNCPFHCLVYKDGLRSYRELPLRWAELGTVYRYERSGTLHGLMRVRGFTQDDAHIFCLPDQLAEEIERVLDLTERILGRFGFSDYEIMLSTRPDKSVGSDDIWERATTALQTALDAKGWAYSVDDGGGAFYGPKIDVKIRDAIGRLWQCSTIQCDFNLPERFDLEYVSAASTRERPIMLHRAIFGSVERFFGILVETFAGAFPLWLAPVQMRLLPVTDAAAGYCAEVAATAASRGMRVEVDTSGERLGKMVRNGEMEKVPLLAVVGAKEIETRELSVRARGVGDVGCLTVDTVLDGIAGAVERVVDFVDVVPRAEATVGEDST</sequence>
<name>A0ACC3C4I2_PYRYE</name>
<proteinExistence type="predicted"/>
<protein>
    <submittedName>
        <fullName evidence="1">Uncharacterized protein</fullName>
    </submittedName>
</protein>
<reference evidence="1" key="1">
    <citation type="submission" date="2019-11" db="EMBL/GenBank/DDBJ databases">
        <title>Nori genome reveals adaptations in red seaweeds to the harsh intertidal environment.</title>
        <authorList>
            <person name="Wang D."/>
            <person name="Mao Y."/>
        </authorList>
    </citation>
    <scope>NUCLEOTIDE SEQUENCE</scope>
    <source>
        <tissue evidence="1">Gametophyte</tissue>
    </source>
</reference>
<accession>A0ACC3C4I2</accession>
<dbReference type="EMBL" id="CM020619">
    <property type="protein sequence ID" value="KAK1865110.1"/>
    <property type="molecule type" value="Genomic_DNA"/>
</dbReference>
<keyword evidence="2" id="KW-1185">Reference proteome</keyword>
<dbReference type="Proteomes" id="UP000798662">
    <property type="component" value="Chromosome 2"/>
</dbReference>
<gene>
    <name evidence="1" type="ORF">I4F81_007645</name>
</gene>
<evidence type="ECO:0000313" key="1">
    <source>
        <dbReference type="EMBL" id="KAK1865110.1"/>
    </source>
</evidence>